<evidence type="ECO:0000313" key="3">
    <source>
        <dbReference type="Proteomes" id="UP001285441"/>
    </source>
</evidence>
<dbReference type="Proteomes" id="UP001285441">
    <property type="component" value="Unassembled WGS sequence"/>
</dbReference>
<dbReference type="InterPro" id="IPR025332">
    <property type="entry name" value="DUF4238"/>
</dbReference>
<evidence type="ECO:0000313" key="2">
    <source>
        <dbReference type="EMBL" id="KAK3390131.1"/>
    </source>
</evidence>
<keyword evidence="3" id="KW-1185">Reference proteome</keyword>
<dbReference type="Pfam" id="PF14022">
    <property type="entry name" value="DUF4238"/>
    <property type="match status" value="1"/>
</dbReference>
<accession>A0AAE0NYP7</accession>
<sequence>MAKSPPSQPMYQHFVPQFLLKNFAHPYKPEGSGTEGSKGKGKRKYEKGMFPKDPVVRNLDLRADPPTICEKPIKRILGQMNMYSDDSKPTHQQQHVEKMLSKLETQASIVFQKIVKAFERKEDGLWITRDERDLVRKFLFMMKYRGSGFHNRFGHNKAEDYDENDRELMLDYMTKKGFKRPLDVWFHNIKTIIELKMDFEGKWIEELRHLMFPPDAIWFITHVEFSFMAICTPSKIKDEFILTDNCYGVFEGPNRYVMDKDTGEIGGSGHTPLHEFAPVSPKLMIVLRSSILPNPLEDANEDVRKWRALQKFMALDGVYPDKVKSLLEDLPVAKAHNNYTEIVNGEIRLLTGEDGRRRRDHKFFFRFFPVGTKHVDLINAFLLDNIVPCTSVMFESIESFSRTLESYLTAPCTIGKHVTGDRMEQREADLKTLERISRSLGSQKETVWVKYKPPLVHNYKDFHQKHVDRGRAFQRMLDNMEEGKESMEGVSWEDLQWPGLPMFVDPTYNQNPKEMFIADLEHAYRMWRLRVKIDFWSKGVDEAIRQRNRDLLTEAYLRLPPVQVWLYIKIARFIMLSLDIDQLFVDGPEEVIGRVGNIIKPEKLTELMYKSALNDIKFRKHPDVDIWGEISFDAFGAEILMLLRNCAFEEPGYIRDCGIEDVEQLARAAQLEILRGGMHTRSRLGSKFCDEGQRVELLTRVLVRERFTEALRGKVDQFSLEKLKKVLFETTYPTPPPTWRY</sequence>
<feature type="region of interest" description="Disordered" evidence="1">
    <location>
        <begin position="26"/>
        <end position="48"/>
    </location>
</feature>
<reference evidence="2" key="2">
    <citation type="submission" date="2023-06" db="EMBL/GenBank/DDBJ databases">
        <authorList>
            <consortium name="Lawrence Berkeley National Laboratory"/>
            <person name="Haridas S."/>
            <person name="Hensen N."/>
            <person name="Bonometti L."/>
            <person name="Westerberg I."/>
            <person name="Brannstrom I.O."/>
            <person name="Guillou S."/>
            <person name="Cros-Aarteil S."/>
            <person name="Calhoun S."/>
            <person name="Kuo A."/>
            <person name="Mondo S."/>
            <person name="Pangilinan J."/>
            <person name="Riley R."/>
            <person name="LaButti K."/>
            <person name="Andreopoulos B."/>
            <person name="Lipzen A."/>
            <person name="Chen C."/>
            <person name="Yanf M."/>
            <person name="Daum C."/>
            <person name="Ng V."/>
            <person name="Clum A."/>
            <person name="Steindorff A."/>
            <person name="Ohm R."/>
            <person name="Martin F."/>
            <person name="Silar P."/>
            <person name="Natvig D."/>
            <person name="Lalanne C."/>
            <person name="Gautier V."/>
            <person name="Ament-velasquez S.L."/>
            <person name="Kruys A."/>
            <person name="Hutchinson M.I."/>
            <person name="Powell A.J."/>
            <person name="Barry K."/>
            <person name="Miller A.N."/>
            <person name="Grigoriev I.V."/>
            <person name="Debuchy R."/>
            <person name="Gladieux P."/>
            <person name="Thoren M.H."/>
            <person name="Johannesson H."/>
        </authorList>
    </citation>
    <scope>NUCLEOTIDE SEQUENCE</scope>
    <source>
        <strain evidence="2">CBS 232.78</strain>
    </source>
</reference>
<comment type="caution">
    <text evidence="2">The sequence shown here is derived from an EMBL/GenBank/DDBJ whole genome shotgun (WGS) entry which is preliminary data.</text>
</comment>
<name>A0AAE0NYP7_9PEZI</name>
<gene>
    <name evidence="2" type="ORF">B0H63DRAFT_519366</name>
</gene>
<evidence type="ECO:0008006" key="4">
    <source>
        <dbReference type="Google" id="ProtNLM"/>
    </source>
</evidence>
<protein>
    <recommendedName>
        <fullName evidence="4">DUF4238 domain-containing protein</fullName>
    </recommendedName>
</protein>
<dbReference type="AlphaFoldDB" id="A0AAE0NYP7"/>
<organism evidence="2 3">
    <name type="scientific">Podospora didyma</name>
    <dbReference type="NCBI Taxonomy" id="330526"/>
    <lineage>
        <taxon>Eukaryota</taxon>
        <taxon>Fungi</taxon>
        <taxon>Dikarya</taxon>
        <taxon>Ascomycota</taxon>
        <taxon>Pezizomycotina</taxon>
        <taxon>Sordariomycetes</taxon>
        <taxon>Sordariomycetidae</taxon>
        <taxon>Sordariales</taxon>
        <taxon>Podosporaceae</taxon>
        <taxon>Podospora</taxon>
    </lineage>
</organism>
<proteinExistence type="predicted"/>
<evidence type="ECO:0000256" key="1">
    <source>
        <dbReference type="SAM" id="MobiDB-lite"/>
    </source>
</evidence>
<reference evidence="2" key="1">
    <citation type="journal article" date="2023" name="Mol. Phylogenet. Evol.">
        <title>Genome-scale phylogeny and comparative genomics of the fungal order Sordariales.</title>
        <authorList>
            <person name="Hensen N."/>
            <person name="Bonometti L."/>
            <person name="Westerberg I."/>
            <person name="Brannstrom I.O."/>
            <person name="Guillou S."/>
            <person name="Cros-Aarteil S."/>
            <person name="Calhoun S."/>
            <person name="Haridas S."/>
            <person name="Kuo A."/>
            <person name="Mondo S."/>
            <person name="Pangilinan J."/>
            <person name="Riley R."/>
            <person name="LaButti K."/>
            <person name="Andreopoulos B."/>
            <person name="Lipzen A."/>
            <person name="Chen C."/>
            <person name="Yan M."/>
            <person name="Daum C."/>
            <person name="Ng V."/>
            <person name="Clum A."/>
            <person name="Steindorff A."/>
            <person name="Ohm R.A."/>
            <person name="Martin F."/>
            <person name="Silar P."/>
            <person name="Natvig D.O."/>
            <person name="Lalanne C."/>
            <person name="Gautier V."/>
            <person name="Ament-Velasquez S.L."/>
            <person name="Kruys A."/>
            <person name="Hutchinson M.I."/>
            <person name="Powell A.J."/>
            <person name="Barry K."/>
            <person name="Miller A.N."/>
            <person name="Grigoriev I.V."/>
            <person name="Debuchy R."/>
            <person name="Gladieux P."/>
            <person name="Hiltunen Thoren M."/>
            <person name="Johannesson H."/>
        </authorList>
    </citation>
    <scope>NUCLEOTIDE SEQUENCE</scope>
    <source>
        <strain evidence="2">CBS 232.78</strain>
    </source>
</reference>
<dbReference type="EMBL" id="JAULSW010000002">
    <property type="protein sequence ID" value="KAK3390131.1"/>
    <property type="molecule type" value="Genomic_DNA"/>
</dbReference>